<dbReference type="FunFam" id="3.40.309.10:FF:000002">
    <property type="entry name" value="Methylmalonate-semialdehyde dehydrogenase (Acylating)"/>
    <property type="match status" value="1"/>
</dbReference>
<dbReference type="EC" id="1.2.1.27" evidence="1"/>
<dbReference type="InterPro" id="IPR016163">
    <property type="entry name" value="Ald_DH_C"/>
</dbReference>
<keyword evidence="2" id="KW-0560">Oxidoreductase</keyword>
<dbReference type="InterPro" id="IPR016161">
    <property type="entry name" value="Ald_DH/histidinol_DH"/>
</dbReference>
<evidence type="ECO:0000313" key="6">
    <source>
        <dbReference type="Proteomes" id="UP000295087"/>
    </source>
</evidence>
<evidence type="ECO:0000256" key="2">
    <source>
        <dbReference type="ARBA" id="ARBA00023002"/>
    </source>
</evidence>
<comment type="caution">
    <text evidence="5">The sequence shown here is derived from an EMBL/GenBank/DDBJ whole genome shotgun (WGS) entry which is preliminary data.</text>
</comment>
<evidence type="ECO:0000259" key="4">
    <source>
        <dbReference type="Pfam" id="PF00171"/>
    </source>
</evidence>
<evidence type="ECO:0000256" key="1">
    <source>
        <dbReference type="ARBA" id="ARBA00013048"/>
    </source>
</evidence>
<name>A0A4R6PJD0_NOCIG</name>
<dbReference type="Pfam" id="PF00171">
    <property type="entry name" value="Aldedh"/>
    <property type="match status" value="1"/>
</dbReference>
<dbReference type="EMBL" id="SNXK01000004">
    <property type="protein sequence ID" value="TDP37790.1"/>
    <property type="molecule type" value="Genomic_DNA"/>
</dbReference>
<gene>
    <name evidence="5" type="ORF">DFR75_104140</name>
</gene>
<evidence type="ECO:0000313" key="5">
    <source>
        <dbReference type="EMBL" id="TDP37790.1"/>
    </source>
</evidence>
<evidence type="ECO:0000256" key="3">
    <source>
        <dbReference type="ARBA" id="ARBA00023027"/>
    </source>
</evidence>
<dbReference type="GO" id="GO:0006574">
    <property type="term" value="P:L-valine catabolic process"/>
    <property type="evidence" value="ECO:0007669"/>
    <property type="project" value="TreeGrafter"/>
</dbReference>
<dbReference type="Gene3D" id="3.40.605.10">
    <property type="entry name" value="Aldehyde Dehydrogenase, Chain A, domain 1"/>
    <property type="match status" value="1"/>
</dbReference>
<keyword evidence="3" id="KW-0520">NAD</keyword>
<organism evidence="5 6">
    <name type="scientific">Nocardia ignorata</name>
    <dbReference type="NCBI Taxonomy" id="145285"/>
    <lineage>
        <taxon>Bacteria</taxon>
        <taxon>Bacillati</taxon>
        <taxon>Actinomycetota</taxon>
        <taxon>Actinomycetes</taxon>
        <taxon>Mycobacteriales</taxon>
        <taxon>Nocardiaceae</taxon>
        <taxon>Nocardia</taxon>
    </lineage>
</organism>
<dbReference type="Proteomes" id="UP000295087">
    <property type="component" value="Unassembled WGS sequence"/>
</dbReference>
<dbReference type="PANTHER" id="PTHR43866">
    <property type="entry name" value="MALONATE-SEMIALDEHYDE DEHYDROGENASE"/>
    <property type="match status" value="1"/>
</dbReference>
<dbReference type="SUPFAM" id="SSF53720">
    <property type="entry name" value="ALDH-like"/>
    <property type="match status" value="1"/>
</dbReference>
<dbReference type="RefSeq" id="WP_243749947.1">
    <property type="nucleotide sequence ID" value="NZ_SNXK01000004.1"/>
</dbReference>
<dbReference type="PANTHER" id="PTHR43866:SF4">
    <property type="entry name" value="MALONATE-SEMIALDEHYDE DEHYDROGENASE"/>
    <property type="match status" value="1"/>
</dbReference>
<dbReference type="InterPro" id="IPR016160">
    <property type="entry name" value="Ald_DH_CS_CYS"/>
</dbReference>
<dbReference type="GO" id="GO:0006210">
    <property type="term" value="P:thymine catabolic process"/>
    <property type="evidence" value="ECO:0007669"/>
    <property type="project" value="TreeGrafter"/>
</dbReference>
<sequence length="488" mass="50717">MTFTELDSIAANLIDGKWGPGSGTATIEVFDPATGNRIAEVAPASVADADAAVAAAQRAFPEWSARPLSDRVRLLYRMRGLLEDNTEALARVITSDQGKTLDEARGEVARAMDFLETAIAAPMLYHGENINVTTGLDARRVREALGVCLAVTPSNFPVMNTVQFSAWALVTGNTLIIKASEQDPIASSAAIRLLQQAGLPAGVLNLVHGRADVVQHLIAHPAVRAVSCITSSPTAKAIYAQAAAAGKRVQANGGAKNPIVVAPDADLDRAAAGILSSSYGMAGQRCLAGSRVIVIGEVYDALMAKLVSGADQIVVGAGADEGVTMGPVVSAASKERILAALGEAEKFGATIVLDGRRVKPTGGAETEKGYFIGPTIVAGLDPRQAVERRELFGPVINVHRVDSLAAAIALSNDTEFGNAASIFTTSGAVAAEFERRVRAGNVGVNAFPAPPANVTMGGYGESFYGDSHVCGAAPLDFFTDQKLVVSRW</sequence>
<dbReference type="InterPro" id="IPR015590">
    <property type="entry name" value="Aldehyde_DH_dom"/>
</dbReference>
<accession>A0A4R6PJD0</accession>
<dbReference type="Gene3D" id="3.40.309.10">
    <property type="entry name" value="Aldehyde Dehydrogenase, Chain A, domain 2"/>
    <property type="match status" value="1"/>
</dbReference>
<reference evidence="5 6" key="1">
    <citation type="submission" date="2019-03" db="EMBL/GenBank/DDBJ databases">
        <title>Genomic Encyclopedia of Type Strains, Phase IV (KMG-IV): sequencing the most valuable type-strain genomes for metagenomic binning, comparative biology and taxonomic classification.</title>
        <authorList>
            <person name="Goeker M."/>
        </authorList>
    </citation>
    <scope>NUCLEOTIDE SEQUENCE [LARGE SCALE GENOMIC DNA]</scope>
    <source>
        <strain evidence="5 6">DSM 44496</strain>
    </source>
</reference>
<dbReference type="GO" id="GO:0004491">
    <property type="term" value="F:methylmalonate-semialdehyde dehydrogenase (acylating, NAD) activity"/>
    <property type="evidence" value="ECO:0007669"/>
    <property type="project" value="UniProtKB-EC"/>
</dbReference>
<protein>
    <recommendedName>
        <fullName evidence="1">methylmalonate-semialdehyde dehydrogenase (CoA acylating)</fullName>
        <ecNumber evidence="1">1.2.1.27</ecNumber>
    </recommendedName>
</protein>
<proteinExistence type="predicted"/>
<keyword evidence="6" id="KW-1185">Reference proteome</keyword>
<dbReference type="InterPro" id="IPR010061">
    <property type="entry name" value="MeMal-semiAld_DH"/>
</dbReference>
<feature type="domain" description="Aldehyde dehydrogenase" evidence="4">
    <location>
        <begin position="22"/>
        <end position="484"/>
    </location>
</feature>
<dbReference type="AlphaFoldDB" id="A0A4R6PJD0"/>
<dbReference type="PROSITE" id="PS00070">
    <property type="entry name" value="ALDEHYDE_DEHYDR_CYS"/>
    <property type="match status" value="1"/>
</dbReference>
<dbReference type="InterPro" id="IPR016162">
    <property type="entry name" value="Ald_DH_N"/>
</dbReference>